<comment type="caution">
    <text evidence="3">The sequence shown here is derived from an EMBL/GenBank/DDBJ whole genome shotgun (WGS) entry which is preliminary data.</text>
</comment>
<accession>A0ABW2JFS5</accession>
<dbReference type="PANTHER" id="PTHR34406:SF1">
    <property type="entry name" value="PROTEIN YCEI"/>
    <property type="match status" value="1"/>
</dbReference>
<evidence type="ECO:0000313" key="3">
    <source>
        <dbReference type="EMBL" id="MFC7304388.1"/>
    </source>
</evidence>
<dbReference type="Proteomes" id="UP001596523">
    <property type="component" value="Unassembled WGS sequence"/>
</dbReference>
<dbReference type="SUPFAM" id="SSF101874">
    <property type="entry name" value="YceI-like"/>
    <property type="match status" value="1"/>
</dbReference>
<reference evidence="4" key="1">
    <citation type="journal article" date="2019" name="Int. J. Syst. Evol. Microbiol.">
        <title>The Global Catalogue of Microorganisms (GCM) 10K type strain sequencing project: providing services to taxonomists for standard genome sequencing and annotation.</title>
        <authorList>
            <consortium name="The Broad Institute Genomics Platform"/>
            <consortium name="The Broad Institute Genome Sequencing Center for Infectious Disease"/>
            <person name="Wu L."/>
            <person name="Ma J."/>
        </authorList>
    </citation>
    <scope>NUCLEOTIDE SEQUENCE [LARGE SCALE GENOMIC DNA]</scope>
    <source>
        <strain evidence="4">SYNS20</strain>
    </source>
</reference>
<name>A0ABW2JFS5_9ACTN</name>
<dbReference type="RefSeq" id="WP_381828772.1">
    <property type="nucleotide sequence ID" value="NZ_JBHTCF010000003.1"/>
</dbReference>
<dbReference type="InterPro" id="IPR036761">
    <property type="entry name" value="TTHA0802/YceI-like_sf"/>
</dbReference>
<dbReference type="PANTHER" id="PTHR34406">
    <property type="entry name" value="PROTEIN YCEI"/>
    <property type="match status" value="1"/>
</dbReference>
<proteinExistence type="inferred from homology"/>
<sequence>MTASYAQERPAPATGAYDIDPRTSRLRFRTRAVFGLMPVRGTFTLTRGRIVVAEPVARSSVEVVVGAASFDSGLRRRDEHVRSDDYLGAVAHPEIIFRSEEVRDSRGEEVRDSRGDEGRDVAQVAALAGELTVRGVTRPVAVAVETVELDGPGLVVTGSAAVDRYAFGITTAKGMTGRWVRIDLEVRARRRPV</sequence>
<gene>
    <name evidence="3" type="ORF">ACFQVC_09220</name>
</gene>
<dbReference type="Pfam" id="PF04264">
    <property type="entry name" value="YceI"/>
    <property type="match status" value="1"/>
</dbReference>
<dbReference type="SMART" id="SM00867">
    <property type="entry name" value="YceI"/>
    <property type="match status" value="1"/>
</dbReference>
<protein>
    <submittedName>
        <fullName evidence="3">YceI family protein</fullName>
    </submittedName>
</protein>
<organism evidence="3 4">
    <name type="scientific">Streptomyces monticola</name>
    <dbReference type="NCBI Taxonomy" id="2666263"/>
    <lineage>
        <taxon>Bacteria</taxon>
        <taxon>Bacillati</taxon>
        <taxon>Actinomycetota</taxon>
        <taxon>Actinomycetes</taxon>
        <taxon>Kitasatosporales</taxon>
        <taxon>Streptomycetaceae</taxon>
        <taxon>Streptomyces</taxon>
    </lineage>
</organism>
<dbReference type="InterPro" id="IPR007372">
    <property type="entry name" value="Lipid/polyisoprenoid-bd_YceI"/>
</dbReference>
<keyword evidence="4" id="KW-1185">Reference proteome</keyword>
<dbReference type="Gene3D" id="2.40.128.110">
    <property type="entry name" value="Lipid/polyisoprenoid-binding, YceI-like"/>
    <property type="match status" value="1"/>
</dbReference>
<comment type="similarity">
    <text evidence="1">Belongs to the UPF0312 family.</text>
</comment>
<feature type="domain" description="Lipid/polyisoprenoid-binding YceI-like" evidence="2">
    <location>
        <begin position="16"/>
        <end position="189"/>
    </location>
</feature>
<dbReference type="EMBL" id="JBHTCF010000003">
    <property type="protein sequence ID" value="MFC7304388.1"/>
    <property type="molecule type" value="Genomic_DNA"/>
</dbReference>
<evidence type="ECO:0000259" key="2">
    <source>
        <dbReference type="SMART" id="SM00867"/>
    </source>
</evidence>
<evidence type="ECO:0000313" key="4">
    <source>
        <dbReference type="Proteomes" id="UP001596523"/>
    </source>
</evidence>
<evidence type="ECO:0000256" key="1">
    <source>
        <dbReference type="ARBA" id="ARBA00008812"/>
    </source>
</evidence>